<dbReference type="GO" id="GO:0004521">
    <property type="term" value="F:RNA endonuclease activity"/>
    <property type="evidence" value="ECO:0007669"/>
    <property type="project" value="EnsemblFungi"/>
</dbReference>
<keyword evidence="6" id="KW-1185">Reference proteome</keyword>
<dbReference type="AlphaFoldDB" id="A0A1E4SF49"/>
<dbReference type="GO" id="GO:0006364">
    <property type="term" value="P:rRNA processing"/>
    <property type="evidence" value="ECO:0007669"/>
    <property type="project" value="EnsemblFungi"/>
</dbReference>
<feature type="region of interest" description="Disordered" evidence="3">
    <location>
        <begin position="308"/>
        <end position="345"/>
    </location>
</feature>
<dbReference type="RefSeq" id="XP_020063242.1">
    <property type="nucleotide sequence ID" value="XM_020210312.1"/>
</dbReference>
<gene>
    <name evidence="5" type="ORF">CANTADRAFT_54319</name>
</gene>
<dbReference type="InterPro" id="IPR050410">
    <property type="entry name" value="CCR4/nocturin_mRNA_transcr"/>
</dbReference>
<evidence type="ECO:0000256" key="2">
    <source>
        <dbReference type="ARBA" id="ARBA00022801"/>
    </source>
</evidence>
<dbReference type="Pfam" id="PF03372">
    <property type="entry name" value="Exo_endo_phos"/>
    <property type="match status" value="1"/>
</dbReference>
<keyword evidence="2" id="KW-0378">Hydrolase</keyword>
<evidence type="ECO:0000259" key="4">
    <source>
        <dbReference type="Pfam" id="PF03372"/>
    </source>
</evidence>
<comment type="similarity">
    <text evidence="1">Belongs to the CCR4/nocturin family.</text>
</comment>
<feature type="compositionally biased region" description="Acidic residues" evidence="3">
    <location>
        <begin position="312"/>
        <end position="325"/>
    </location>
</feature>
<dbReference type="InterPro" id="IPR005135">
    <property type="entry name" value="Endo/exonuclease/phosphatase"/>
</dbReference>
<dbReference type="PANTHER" id="PTHR12121:SF45">
    <property type="entry name" value="NOCTURNIN"/>
    <property type="match status" value="1"/>
</dbReference>
<feature type="domain" description="Endonuclease/exonuclease/phosphatase" evidence="4">
    <location>
        <begin position="68"/>
        <end position="418"/>
    </location>
</feature>
<sequence length="476" mass="55205">MDPSKLTPEYIEEQRRLRNLRKEAKAQELRDQGIEPEGEEKEKLFIARLLAPIHHETKEVNGFPIKIMTYNVLAQALIRRKLFPTNGPALKWGYRSRALLAELKHYGADIMCLQELDYIQYNSFWKKEFEKLGYSSKYYRSNVKNHGLAIVYRENFFICKHQSFINYDSERTPENEQVQLPIPRTITQNVGFMCYLEFHPSLLQKHPHLSEKNGLIIGTTHLFWHPFGTFERARQTYLVLYKFKAFRETLTKILGNSKGFYNFFAGDMNSQPFDSPYLAITSKPVTFKGRASTVISCSLSYQYSKNRGTVEGADEDDDDEDEEGGNVEKFGKDQPRDPVPDHFEPTEDQLKLAKQMEDVHNALDMRAISLYSVGYNKVHPENSGLDNDRNEPSFSNWAHTWRGLLDYIFVVSSWDLKQDFSERPDTLEELEQQNVRLVGLLKLPLPQEMGPEPSGQPRIGQYPSDHLCLMAEVELI</sequence>
<dbReference type="OrthoDB" id="428734at2759"/>
<keyword evidence="5" id="KW-0269">Exonuclease</keyword>
<protein>
    <submittedName>
        <fullName evidence="5">RNA exonuclease NGL2</fullName>
    </submittedName>
</protein>
<name>A0A1E4SF49_9ASCO</name>
<dbReference type="InterPro" id="IPR036691">
    <property type="entry name" value="Endo/exonu/phosph_ase_sf"/>
</dbReference>
<evidence type="ECO:0000256" key="3">
    <source>
        <dbReference type="SAM" id="MobiDB-lite"/>
    </source>
</evidence>
<organism evidence="5 6">
    <name type="scientific">Suhomyces tanzawaensis NRRL Y-17324</name>
    <dbReference type="NCBI Taxonomy" id="984487"/>
    <lineage>
        <taxon>Eukaryota</taxon>
        <taxon>Fungi</taxon>
        <taxon>Dikarya</taxon>
        <taxon>Ascomycota</taxon>
        <taxon>Saccharomycotina</taxon>
        <taxon>Pichiomycetes</taxon>
        <taxon>Debaryomycetaceae</taxon>
        <taxon>Suhomyces</taxon>
    </lineage>
</organism>
<proteinExistence type="inferred from homology"/>
<dbReference type="Gene3D" id="3.60.10.10">
    <property type="entry name" value="Endonuclease/exonuclease/phosphatase"/>
    <property type="match status" value="1"/>
</dbReference>
<accession>A0A1E4SF49</accession>
<reference evidence="6" key="1">
    <citation type="submission" date="2016-05" db="EMBL/GenBank/DDBJ databases">
        <title>Comparative genomics of biotechnologically important yeasts.</title>
        <authorList>
            <consortium name="DOE Joint Genome Institute"/>
            <person name="Riley R."/>
            <person name="Haridas S."/>
            <person name="Wolfe K.H."/>
            <person name="Lopes M.R."/>
            <person name="Hittinger C.T."/>
            <person name="Goker M."/>
            <person name="Salamov A."/>
            <person name="Wisecaver J."/>
            <person name="Long T.M."/>
            <person name="Aerts A.L."/>
            <person name="Barry K."/>
            <person name="Choi C."/>
            <person name="Clum A."/>
            <person name="Coughlan A.Y."/>
            <person name="Deshpande S."/>
            <person name="Douglass A.P."/>
            <person name="Hanson S.J."/>
            <person name="Klenk H.-P."/>
            <person name="Labutti K."/>
            <person name="Lapidus A."/>
            <person name="Lindquist E."/>
            <person name="Lipzen A."/>
            <person name="Meier-Kolthoff J.P."/>
            <person name="Ohm R.A."/>
            <person name="Otillar R.P."/>
            <person name="Pangilinan J."/>
            <person name="Peng Y."/>
            <person name="Rokas A."/>
            <person name="Rosa C.A."/>
            <person name="Scheuner C."/>
            <person name="Sibirny A.A."/>
            <person name="Slot J.C."/>
            <person name="Stielow J.B."/>
            <person name="Sun H."/>
            <person name="Kurtzman C.P."/>
            <person name="Blackwell M."/>
            <person name="Grigoriev I.V."/>
            <person name="Jeffries T.W."/>
        </authorList>
    </citation>
    <scope>NUCLEOTIDE SEQUENCE [LARGE SCALE GENOMIC DNA]</scope>
    <source>
        <strain evidence="6">NRRL Y-17324</strain>
    </source>
</reference>
<keyword evidence="5" id="KW-0540">Nuclease</keyword>
<dbReference type="GeneID" id="30984448"/>
<feature type="compositionally biased region" description="Basic and acidic residues" evidence="3">
    <location>
        <begin position="329"/>
        <end position="345"/>
    </location>
</feature>
<evidence type="ECO:0000256" key="1">
    <source>
        <dbReference type="ARBA" id="ARBA00010774"/>
    </source>
</evidence>
<evidence type="ECO:0000313" key="5">
    <source>
        <dbReference type="EMBL" id="ODV78120.1"/>
    </source>
</evidence>
<dbReference type="Proteomes" id="UP000094285">
    <property type="component" value="Unassembled WGS sequence"/>
</dbReference>
<evidence type="ECO:0000313" key="6">
    <source>
        <dbReference type="Proteomes" id="UP000094285"/>
    </source>
</evidence>
<dbReference type="GO" id="GO:0000175">
    <property type="term" value="F:3'-5'-RNA exonuclease activity"/>
    <property type="evidence" value="ECO:0007669"/>
    <property type="project" value="TreeGrafter"/>
</dbReference>
<dbReference type="SUPFAM" id="SSF56219">
    <property type="entry name" value="DNase I-like"/>
    <property type="match status" value="1"/>
</dbReference>
<dbReference type="EMBL" id="KV453914">
    <property type="protein sequence ID" value="ODV78120.1"/>
    <property type="molecule type" value="Genomic_DNA"/>
</dbReference>
<dbReference type="PANTHER" id="PTHR12121">
    <property type="entry name" value="CARBON CATABOLITE REPRESSOR PROTEIN 4"/>
    <property type="match status" value="1"/>
</dbReference>